<dbReference type="InterPro" id="IPR002110">
    <property type="entry name" value="Ankyrin_rpt"/>
</dbReference>
<evidence type="ECO:0000256" key="3">
    <source>
        <dbReference type="PROSITE-ProRule" id="PRU00023"/>
    </source>
</evidence>
<dbReference type="RefSeq" id="XP_014822671.1">
    <property type="nucleotide sequence ID" value="XM_014967185.1"/>
</dbReference>
<feature type="repeat" description="ANK" evidence="3">
    <location>
        <begin position="145"/>
        <end position="177"/>
    </location>
</feature>
<reference evidence="4" key="1">
    <citation type="submission" date="2025-08" db="UniProtKB">
        <authorList>
            <consortium name="Ensembl"/>
        </authorList>
    </citation>
    <scope>IDENTIFICATION</scope>
</reference>
<dbReference type="InterPro" id="IPR036770">
    <property type="entry name" value="Ankyrin_rpt-contain_sf"/>
</dbReference>
<keyword evidence="2 3" id="KW-0040">ANK repeat</keyword>
<accession>A0A3B3Z0M9</accession>
<dbReference type="RefSeq" id="XP_014822675.1">
    <property type="nucleotide sequence ID" value="XM_014967189.1"/>
</dbReference>
<dbReference type="RefSeq" id="XP_014822670.1">
    <property type="nucleotide sequence ID" value="XM_014967184.1"/>
</dbReference>
<dbReference type="PROSITE" id="PS50297">
    <property type="entry name" value="ANK_REP_REGION"/>
    <property type="match status" value="1"/>
</dbReference>
<evidence type="ECO:0000313" key="5">
    <source>
        <dbReference type="Proteomes" id="UP000261480"/>
    </source>
</evidence>
<organism evidence="4 5">
    <name type="scientific">Poecilia mexicana</name>
    <dbReference type="NCBI Taxonomy" id="48701"/>
    <lineage>
        <taxon>Eukaryota</taxon>
        <taxon>Metazoa</taxon>
        <taxon>Chordata</taxon>
        <taxon>Craniata</taxon>
        <taxon>Vertebrata</taxon>
        <taxon>Euteleostomi</taxon>
        <taxon>Actinopterygii</taxon>
        <taxon>Neopterygii</taxon>
        <taxon>Teleostei</taxon>
        <taxon>Neoteleostei</taxon>
        <taxon>Acanthomorphata</taxon>
        <taxon>Ovalentaria</taxon>
        <taxon>Atherinomorphae</taxon>
        <taxon>Cyprinodontiformes</taxon>
        <taxon>Poeciliidae</taxon>
        <taxon>Poeciliinae</taxon>
        <taxon>Poecilia</taxon>
    </lineage>
</organism>
<keyword evidence="5" id="KW-1185">Reference proteome</keyword>
<dbReference type="Proteomes" id="UP000261480">
    <property type="component" value="Unplaced"/>
</dbReference>
<dbReference type="STRING" id="48701.ENSPMEP00000033182"/>
<dbReference type="GeneID" id="106903414"/>
<dbReference type="PANTHER" id="PTHR24171">
    <property type="entry name" value="ANKYRIN REPEAT DOMAIN-CONTAINING PROTEIN 39-RELATED"/>
    <property type="match status" value="1"/>
</dbReference>
<reference evidence="4" key="2">
    <citation type="submission" date="2025-09" db="UniProtKB">
        <authorList>
            <consortium name="Ensembl"/>
        </authorList>
    </citation>
    <scope>IDENTIFICATION</scope>
</reference>
<name>A0A3B3Z0M9_9TELE</name>
<dbReference type="Ensembl" id="ENSPMET00000034269.1">
    <property type="protein sequence ID" value="ENSPMEP00000033182.1"/>
    <property type="gene ID" value="ENSPMEG00000021559.1"/>
</dbReference>
<dbReference type="AlphaFoldDB" id="A0A3B3Z0M9"/>
<evidence type="ECO:0000256" key="1">
    <source>
        <dbReference type="ARBA" id="ARBA00022737"/>
    </source>
</evidence>
<protein>
    <submittedName>
        <fullName evidence="4">Uncharacterized protein</fullName>
    </submittedName>
</protein>
<dbReference type="KEGG" id="pmei:106903414"/>
<proteinExistence type="predicted"/>
<dbReference type="RefSeq" id="XP_014822673.1">
    <property type="nucleotide sequence ID" value="XM_014967187.1"/>
</dbReference>
<dbReference type="SMART" id="SM00248">
    <property type="entry name" value="ANK"/>
    <property type="match status" value="2"/>
</dbReference>
<dbReference type="Gene3D" id="1.25.40.20">
    <property type="entry name" value="Ankyrin repeat-containing domain"/>
    <property type="match status" value="1"/>
</dbReference>
<keyword evidence="1" id="KW-0677">Repeat</keyword>
<dbReference type="FunFam" id="1.25.40.20:FF:000040">
    <property type="entry name" value="RBR-type E3 ubiquitin transferase"/>
    <property type="match status" value="1"/>
</dbReference>
<dbReference type="SUPFAM" id="SSF48403">
    <property type="entry name" value="Ankyrin repeat"/>
    <property type="match status" value="1"/>
</dbReference>
<evidence type="ECO:0000313" key="4">
    <source>
        <dbReference type="Ensembl" id="ENSPMEP00000033182.1"/>
    </source>
</evidence>
<dbReference type="PANTHER" id="PTHR24171:SF9">
    <property type="entry name" value="ANKYRIN REPEAT DOMAIN-CONTAINING PROTEIN 39"/>
    <property type="match status" value="1"/>
</dbReference>
<dbReference type="RefSeq" id="XP_014822677.1">
    <property type="nucleotide sequence ID" value="XM_014967191.1"/>
</dbReference>
<sequence>MGNTATKFRKALINGDELLACQLYESNPQFKEALDPNATYGESYQHNTPLHYAARHAMMCLLRSFLIDKDGNPNKRNVHNETSLHLLCMGPQILTSEGALQPRISRPYEDEQRRTECLQIILSWTGAKLDHGEYESAEINATDNKKNTCLHYAAASGMRTSVELLLQRGADLFVENENRETPCDCAEKQHHKDLALSLESQMVFSLAPEAEGIEAEYAALDRRELYEGLRPQDLRRLKDMLIVETADMLQAPLFTAEALLRAHGTVRHKHWHISEISVLYIHGAMDLNK</sequence>
<dbReference type="RefSeq" id="XP_014822676.1">
    <property type="nucleotide sequence ID" value="XM_014967190.1"/>
</dbReference>
<dbReference type="PROSITE" id="PS50088">
    <property type="entry name" value="ANK_REPEAT"/>
    <property type="match status" value="1"/>
</dbReference>
<evidence type="ECO:0000256" key="2">
    <source>
        <dbReference type="ARBA" id="ARBA00023043"/>
    </source>
</evidence>
<dbReference type="RefSeq" id="XP_014822674.1">
    <property type="nucleotide sequence ID" value="XM_014967188.1"/>
</dbReference>
<dbReference type="Pfam" id="PF00023">
    <property type="entry name" value="Ank"/>
    <property type="match status" value="2"/>
</dbReference>